<dbReference type="EMBL" id="NVSR01000068">
    <property type="protein sequence ID" value="PCI27218.1"/>
    <property type="molecule type" value="Genomic_DNA"/>
</dbReference>
<dbReference type="SUPFAM" id="SSF56300">
    <property type="entry name" value="Metallo-dependent phosphatases"/>
    <property type="match status" value="1"/>
</dbReference>
<dbReference type="GO" id="GO:0000166">
    <property type="term" value="F:nucleotide binding"/>
    <property type="evidence" value="ECO:0007669"/>
    <property type="project" value="UniProtKB-KW"/>
</dbReference>
<protein>
    <recommendedName>
        <fullName evidence="7">Bifunctional metallophosphatase/5'-nucleotidase</fullName>
    </recommendedName>
</protein>
<dbReference type="PANTHER" id="PTHR11575">
    <property type="entry name" value="5'-NUCLEOTIDASE-RELATED"/>
    <property type="match status" value="1"/>
</dbReference>
<evidence type="ECO:0000256" key="1">
    <source>
        <dbReference type="ARBA" id="ARBA00022729"/>
    </source>
</evidence>
<evidence type="ECO:0000259" key="4">
    <source>
        <dbReference type="Pfam" id="PF02872"/>
    </source>
</evidence>
<proteinExistence type="inferred from homology"/>
<dbReference type="SUPFAM" id="SSF55816">
    <property type="entry name" value="5'-nucleotidase (syn. UDP-sugar hydrolase), C-terminal domain"/>
    <property type="match status" value="1"/>
</dbReference>
<organism evidence="5 6">
    <name type="scientific">SAR324 cluster bacterium</name>
    <dbReference type="NCBI Taxonomy" id="2024889"/>
    <lineage>
        <taxon>Bacteria</taxon>
        <taxon>Deltaproteobacteria</taxon>
        <taxon>SAR324 cluster</taxon>
    </lineage>
</organism>
<dbReference type="InterPro" id="IPR008334">
    <property type="entry name" value="5'-Nucleotdase_C"/>
</dbReference>
<keyword evidence="2" id="KW-0547">Nucleotide-binding</keyword>
<feature type="domain" description="Calcineurin-like phosphoesterase" evidence="3">
    <location>
        <begin position="12"/>
        <end position="244"/>
    </location>
</feature>
<dbReference type="GO" id="GO:0009166">
    <property type="term" value="P:nucleotide catabolic process"/>
    <property type="evidence" value="ECO:0007669"/>
    <property type="project" value="InterPro"/>
</dbReference>
<dbReference type="Gene3D" id="3.60.21.10">
    <property type="match status" value="1"/>
</dbReference>
<evidence type="ECO:0000313" key="6">
    <source>
        <dbReference type="Proteomes" id="UP000218113"/>
    </source>
</evidence>
<evidence type="ECO:0000256" key="2">
    <source>
        <dbReference type="RuleBase" id="RU362119"/>
    </source>
</evidence>
<dbReference type="AlphaFoldDB" id="A0A2A4T134"/>
<dbReference type="GO" id="GO:0030288">
    <property type="term" value="C:outer membrane-bounded periplasmic space"/>
    <property type="evidence" value="ECO:0007669"/>
    <property type="project" value="TreeGrafter"/>
</dbReference>
<dbReference type="Pfam" id="PF00149">
    <property type="entry name" value="Metallophos"/>
    <property type="match status" value="1"/>
</dbReference>
<dbReference type="GO" id="GO:0016787">
    <property type="term" value="F:hydrolase activity"/>
    <property type="evidence" value="ECO:0007669"/>
    <property type="project" value="UniProtKB-KW"/>
</dbReference>
<dbReference type="Gene3D" id="3.90.780.10">
    <property type="entry name" value="5'-Nucleotidase, C-terminal domain"/>
    <property type="match status" value="1"/>
</dbReference>
<dbReference type="Proteomes" id="UP000218113">
    <property type="component" value="Unassembled WGS sequence"/>
</dbReference>
<name>A0A2A4T134_9DELT</name>
<comment type="similarity">
    <text evidence="2">Belongs to the 5'-nucleotidase family.</text>
</comment>
<dbReference type="InterPro" id="IPR006179">
    <property type="entry name" value="5_nucleotidase/apyrase"/>
</dbReference>
<reference evidence="6" key="1">
    <citation type="submission" date="2017-08" db="EMBL/GenBank/DDBJ databases">
        <title>A dynamic microbial community with high functional redundancy inhabits the cold, oxic subseafloor aquifer.</title>
        <authorList>
            <person name="Tully B.J."/>
            <person name="Wheat C.G."/>
            <person name="Glazer B.T."/>
            <person name="Huber J.A."/>
        </authorList>
    </citation>
    <scope>NUCLEOTIDE SEQUENCE [LARGE SCALE GENOMIC DNA]</scope>
</reference>
<dbReference type="InterPro" id="IPR029052">
    <property type="entry name" value="Metallo-depent_PP-like"/>
</dbReference>
<dbReference type="Pfam" id="PF02872">
    <property type="entry name" value="5_nucleotid_C"/>
    <property type="match status" value="1"/>
</dbReference>
<sequence length="529" mass="60936">MNIRDLHRKLHIINYTDSHGRYLSQLGIDREVKPFGLDRLSSYLKKLRKKGEPVLVIENGDSLQGPPLVDLHDYSSPKCEELEHPLTIVQRELGVDCFIPGNHEFNFGLEHIRRIRLESQTPWLSANILKEETLEPYFQSSLLFPYPDLTVGILGVTTDFIPKWEHHAHILGLEFENILTSVGQHIGELRKQCDYLIVVYHGGLERNPKTGDRYPGSVNSENQGYALWQTFPEIDLLLLGHQHRLFAHRPPKGKGALILQPACFGQHWAHVTLEYGQNRIKTKYRMVKAVNYAPDPELKKALLPHLNYNQQILDTVLGTVPASFRISDAMEQVWTTKHPFIQWIQNLMCQMAGVEIAAISLLDFSLTGLPHQVRMKDILSNYFFHDTFCILRIQGKILRQALELTASFFSLQQCVGGRPKLCVNPVWSDTRVRSYNYDIWAGIEYSFDIRREVGSRVQSLRFKGRDIDDEETLEVVVTSYRAGGAFYEMFSMDQVIQEFPTKITDLMIQDLMEKGNLDVEPIKNFKILY</sequence>
<evidence type="ECO:0000259" key="3">
    <source>
        <dbReference type="Pfam" id="PF00149"/>
    </source>
</evidence>
<keyword evidence="1" id="KW-0732">Signal</keyword>
<evidence type="ECO:0000313" key="5">
    <source>
        <dbReference type="EMBL" id="PCI27218.1"/>
    </source>
</evidence>
<dbReference type="PRINTS" id="PR01607">
    <property type="entry name" value="APYRASEFAMLY"/>
</dbReference>
<feature type="domain" description="5'-Nucleotidase C-terminal" evidence="4">
    <location>
        <begin position="331"/>
        <end position="490"/>
    </location>
</feature>
<keyword evidence="2" id="KW-0378">Hydrolase</keyword>
<accession>A0A2A4T134</accession>
<dbReference type="InterPro" id="IPR036907">
    <property type="entry name" value="5'-Nucleotdase_C_sf"/>
</dbReference>
<evidence type="ECO:0008006" key="7">
    <source>
        <dbReference type="Google" id="ProtNLM"/>
    </source>
</evidence>
<dbReference type="PANTHER" id="PTHR11575:SF6">
    <property type="entry name" value="2',3'-CYCLIC-NUCLEOTIDE 2'-PHOSPHODIESTERASE_3'-NUCLEOTIDASE"/>
    <property type="match status" value="1"/>
</dbReference>
<gene>
    <name evidence="5" type="ORF">COB67_09000</name>
</gene>
<dbReference type="InterPro" id="IPR004843">
    <property type="entry name" value="Calcineurin-like_PHP"/>
</dbReference>
<comment type="caution">
    <text evidence="5">The sequence shown here is derived from an EMBL/GenBank/DDBJ whole genome shotgun (WGS) entry which is preliminary data.</text>
</comment>